<evidence type="ECO:0000313" key="2">
    <source>
        <dbReference type="Proteomes" id="UP000606786"/>
    </source>
</evidence>
<dbReference type="Proteomes" id="UP000606786">
    <property type="component" value="Unassembled WGS sequence"/>
</dbReference>
<organism evidence="1 2">
    <name type="scientific">Ceratitis capitata</name>
    <name type="common">Mediterranean fruit fly</name>
    <name type="synonym">Tephritis capitata</name>
    <dbReference type="NCBI Taxonomy" id="7213"/>
    <lineage>
        <taxon>Eukaryota</taxon>
        <taxon>Metazoa</taxon>
        <taxon>Ecdysozoa</taxon>
        <taxon>Arthropoda</taxon>
        <taxon>Hexapoda</taxon>
        <taxon>Insecta</taxon>
        <taxon>Pterygota</taxon>
        <taxon>Neoptera</taxon>
        <taxon>Endopterygota</taxon>
        <taxon>Diptera</taxon>
        <taxon>Brachycera</taxon>
        <taxon>Muscomorpha</taxon>
        <taxon>Tephritoidea</taxon>
        <taxon>Tephritidae</taxon>
        <taxon>Ceratitis</taxon>
        <taxon>Ceratitis</taxon>
    </lineage>
</organism>
<proteinExistence type="predicted"/>
<keyword evidence="2" id="KW-1185">Reference proteome</keyword>
<dbReference type="AlphaFoldDB" id="A0A811V0L2"/>
<dbReference type="EMBL" id="CAJHJT010000034">
    <property type="protein sequence ID" value="CAD7004401.1"/>
    <property type="molecule type" value="Genomic_DNA"/>
</dbReference>
<protein>
    <submittedName>
        <fullName evidence="1">(Mediterranean fruit fly) hypothetical protein</fullName>
    </submittedName>
</protein>
<accession>A0A811V0L2</accession>
<sequence length="140" mass="15352">MVDDGGRAESVVEMRGAVKGAGAAIETVFFSFWCYWGGGVDGVCIVGFLRFSLLCIIARTIIFDYVNIFCIFANSISYTFNRKHIFSDELTSVVRYSLSLCPYNTFASFARKKTIPVTSFCHSGEDVIDKVGGAVGSPRN</sequence>
<reference evidence="1" key="1">
    <citation type="submission" date="2020-11" db="EMBL/GenBank/DDBJ databases">
        <authorList>
            <person name="Whitehead M."/>
        </authorList>
    </citation>
    <scope>NUCLEOTIDE SEQUENCE</scope>
    <source>
        <strain evidence="1">EGII</strain>
    </source>
</reference>
<comment type="caution">
    <text evidence="1">The sequence shown here is derived from an EMBL/GenBank/DDBJ whole genome shotgun (WGS) entry which is preliminary data.</text>
</comment>
<gene>
    <name evidence="1" type="ORF">CCAP1982_LOCUS12811</name>
</gene>
<evidence type="ECO:0000313" key="1">
    <source>
        <dbReference type="EMBL" id="CAD7004401.1"/>
    </source>
</evidence>
<name>A0A811V0L2_CERCA</name>